<feature type="region of interest" description="Disordered" evidence="1">
    <location>
        <begin position="1"/>
        <end position="72"/>
    </location>
</feature>
<accession>G7IXR6</accession>
<dbReference type="Proteomes" id="UP000002051">
    <property type="component" value="Chromosome 3"/>
</dbReference>
<reference evidence="2 4" key="1">
    <citation type="journal article" date="2011" name="Nature">
        <title>The Medicago genome provides insight into the evolution of rhizobial symbioses.</title>
        <authorList>
            <person name="Young N.D."/>
            <person name="Debelle F."/>
            <person name="Oldroyd G.E."/>
            <person name="Geurts R."/>
            <person name="Cannon S.B."/>
            <person name="Udvardi M.K."/>
            <person name="Benedito V.A."/>
            <person name="Mayer K.F."/>
            <person name="Gouzy J."/>
            <person name="Schoof H."/>
            <person name="Van de Peer Y."/>
            <person name="Proost S."/>
            <person name="Cook D.R."/>
            <person name="Meyers B.C."/>
            <person name="Spannagl M."/>
            <person name="Cheung F."/>
            <person name="De Mita S."/>
            <person name="Krishnakumar V."/>
            <person name="Gundlach H."/>
            <person name="Zhou S."/>
            <person name="Mudge J."/>
            <person name="Bharti A.K."/>
            <person name="Murray J.D."/>
            <person name="Naoumkina M.A."/>
            <person name="Rosen B."/>
            <person name="Silverstein K.A."/>
            <person name="Tang H."/>
            <person name="Rombauts S."/>
            <person name="Zhao P.X."/>
            <person name="Zhou P."/>
            <person name="Barbe V."/>
            <person name="Bardou P."/>
            <person name="Bechner M."/>
            <person name="Bellec A."/>
            <person name="Berger A."/>
            <person name="Berges H."/>
            <person name="Bidwell S."/>
            <person name="Bisseling T."/>
            <person name="Choisne N."/>
            <person name="Couloux A."/>
            <person name="Denny R."/>
            <person name="Deshpande S."/>
            <person name="Dai X."/>
            <person name="Doyle J.J."/>
            <person name="Dudez A.M."/>
            <person name="Farmer A.D."/>
            <person name="Fouteau S."/>
            <person name="Franken C."/>
            <person name="Gibelin C."/>
            <person name="Gish J."/>
            <person name="Goldstein S."/>
            <person name="Gonzalez A.J."/>
            <person name="Green P.J."/>
            <person name="Hallab A."/>
            <person name="Hartog M."/>
            <person name="Hua A."/>
            <person name="Humphray S.J."/>
            <person name="Jeong D.H."/>
            <person name="Jing Y."/>
            <person name="Jocker A."/>
            <person name="Kenton S.M."/>
            <person name="Kim D.J."/>
            <person name="Klee K."/>
            <person name="Lai H."/>
            <person name="Lang C."/>
            <person name="Lin S."/>
            <person name="Macmil S.L."/>
            <person name="Magdelenat G."/>
            <person name="Matthews L."/>
            <person name="McCorrison J."/>
            <person name="Monaghan E.L."/>
            <person name="Mun J.H."/>
            <person name="Najar F.Z."/>
            <person name="Nicholson C."/>
            <person name="Noirot C."/>
            <person name="O'Bleness M."/>
            <person name="Paule C.R."/>
            <person name="Poulain J."/>
            <person name="Prion F."/>
            <person name="Qin B."/>
            <person name="Qu C."/>
            <person name="Retzel E.F."/>
            <person name="Riddle C."/>
            <person name="Sallet E."/>
            <person name="Samain S."/>
            <person name="Samson N."/>
            <person name="Sanders I."/>
            <person name="Saurat O."/>
            <person name="Scarpelli C."/>
            <person name="Schiex T."/>
            <person name="Segurens B."/>
            <person name="Severin A.J."/>
            <person name="Sherrier D.J."/>
            <person name="Shi R."/>
            <person name="Sims S."/>
            <person name="Singer S.R."/>
            <person name="Sinharoy S."/>
            <person name="Sterck L."/>
            <person name="Viollet A."/>
            <person name="Wang B.B."/>
            <person name="Wang K."/>
            <person name="Wang M."/>
            <person name="Wang X."/>
            <person name="Warfsmann J."/>
            <person name="Weissenbach J."/>
            <person name="White D.D."/>
            <person name="White J.D."/>
            <person name="Wiley G.B."/>
            <person name="Wincker P."/>
            <person name="Xing Y."/>
            <person name="Yang L."/>
            <person name="Yao Z."/>
            <person name="Ying F."/>
            <person name="Zhai J."/>
            <person name="Zhou L."/>
            <person name="Zuber A."/>
            <person name="Denarie J."/>
            <person name="Dixon R.A."/>
            <person name="May G.D."/>
            <person name="Schwartz D.C."/>
            <person name="Rogers J."/>
            <person name="Quetier F."/>
            <person name="Town C.D."/>
            <person name="Roe B.A."/>
        </authorList>
    </citation>
    <scope>NUCLEOTIDE SEQUENCE [LARGE SCALE GENOMIC DNA]</scope>
    <source>
        <strain evidence="2">A17</strain>
        <strain evidence="3 4">cv. Jemalong A17</strain>
    </source>
</reference>
<evidence type="ECO:0000256" key="1">
    <source>
        <dbReference type="SAM" id="MobiDB-lite"/>
    </source>
</evidence>
<evidence type="ECO:0000313" key="3">
    <source>
        <dbReference type="EnsemblPlants" id="AES70638"/>
    </source>
</evidence>
<feature type="compositionally biased region" description="Basic residues" evidence="1">
    <location>
        <begin position="49"/>
        <end position="62"/>
    </location>
</feature>
<organism evidence="2 4">
    <name type="scientific">Medicago truncatula</name>
    <name type="common">Barrel medic</name>
    <name type="synonym">Medicago tribuloides</name>
    <dbReference type="NCBI Taxonomy" id="3880"/>
    <lineage>
        <taxon>Eukaryota</taxon>
        <taxon>Viridiplantae</taxon>
        <taxon>Streptophyta</taxon>
        <taxon>Embryophyta</taxon>
        <taxon>Tracheophyta</taxon>
        <taxon>Spermatophyta</taxon>
        <taxon>Magnoliopsida</taxon>
        <taxon>eudicotyledons</taxon>
        <taxon>Gunneridae</taxon>
        <taxon>Pentapetalae</taxon>
        <taxon>rosids</taxon>
        <taxon>fabids</taxon>
        <taxon>Fabales</taxon>
        <taxon>Fabaceae</taxon>
        <taxon>Papilionoideae</taxon>
        <taxon>50 kb inversion clade</taxon>
        <taxon>NPAAA clade</taxon>
        <taxon>Hologalegina</taxon>
        <taxon>IRL clade</taxon>
        <taxon>Trifolieae</taxon>
        <taxon>Medicago</taxon>
    </lineage>
</organism>
<dbReference type="PaxDb" id="3880-AES70638"/>
<gene>
    <name evidence="2" type="ordered locus">MTR_3g060650</name>
</gene>
<dbReference type="EnsemblPlants" id="AES70638">
    <property type="protein sequence ID" value="AES70638"/>
    <property type="gene ID" value="MTR_3g060650"/>
</dbReference>
<dbReference type="InterPro" id="IPR055298">
    <property type="entry name" value="AtLOH3-like"/>
</dbReference>
<protein>
    <submittedName>
        <fullName evidence="2 3">Uncharacterized protein</fullName>
    </submittedName>
</protein>
<dbReference type="PANTHER" id="PTHR11697:SF230">
    <property type="entry name" value="ZINC FINGER, MYM DOMAIN CONTAINING 1"/>
    <property type="match status" value="1"/>
</dbReference>
<keyword evidence="4" id="KW-1185">Reference proteome</keyword>
<proteinExistence type="predicted"/>
<reference evidence="2 4" key="2">
    <citation type="journal article" date="2014" name="BMC Genomics">
        <title>An improved genome release (version Mt4.0) for the model legume Medicago truncatula.</title>
        <authorList>
            <person name="Tang H."/>
            <person name="Krishnakumar V."/>
            <person name="Bidwell S."/>
            <person name="Rosen B."/>
            <person name="Chan A."/>
            <person name="Zhou S."/>
            <person name="Gentzbittel L."/>
            <person name="Childs K.L."/>
            <person name="Yandell M."/>
            <person name="Gundlach H."/>
            <person name="Mayer K.F."/>
            <person name="Schwartz D.C."/>
            <person name="Town C.D."/>
        </authorList>
    </citation>
    <scope>GENOME REANNOTATION</scope>
    <source>
        <strain evidence="3 4">cv. Jemalong A17</strain>
    </source>
</reference>
<dbReference type="EMBL" id="CM001219">
    <property type="protein sequence ID" value="AES70638.1"/>
    <property type="molecule type" value="Genomic_DNA"/>
</dbReference>
<sequence length="228" mass="26314">MKVRHQQLPSTRSVYAPNPFEQHQTTNCRITKREDICQRNRSNTDKHDPSRRRRRGHRKLSRQRPTNLRTDRGVVADPKVVLMKRVAVVADPKSITDESTYGAGYPTEQGARVVKRRGAKLSLLQRVLCFSPVKSFVTFDVNKLLRMTEFYPNDFIDVPEVTLPRQLKNYVGFKIFVKLVETNKCNTFAMVYKLLKLALLLLVATASVERVFLAMKVVKYLCNKMGDQ</sequence>
<evidence type="ECO:0000313" key="4">
    <source>
        <dbReference type="Proteomes" id="UP000002051"/>
    </source>
</evidence>
<dbReference type="PANTHER" id="PTHR11697">
    <property type="entry name" value="GENERAL TRANSCRIPTION FACTOR 2-RELATED ZINC FINGER PROTEIN"/>
    <property type="match status" value="1"/>
</dbReference>
<name>G7IXR6_MEDTR</name>
<evidence type="ECO:0000313" key="2">
    <source>
        <dbReference type="EMBL" id="AES70638.1"/>
    </source>
</evidence>
<dbReference type="STRING" id="3880.G7IXR6"/>
<dbReference type="AlphaFoldDB" id="G7IXR6"/>
<dbReference type="HOGENOM" id="CLU_1216349_0_0_1"/>
<reference evidence="3" key="3">
    <citation type="submission" date="2015-04" db="UniProtKB">
        <authorList>
            <consortium name="EnsemblPlants"/>
        </authorList>
    </citation>
    <scope>IDENTIFICATION</scope>
    <source>
        <strain evidence="3">cv. Jemalong A17</strain>
    </source>
</reference>
<feature type="compositionally biased region" description="Basic and acidic residues" evidence="1">
    <location>
        <begin position="31"/>
        <end position="48"/>
    </location>
</feature>